<dbReference type="RefSeq" id="WP_041099207.1">
    <property type="nucleotide sequence ID" value="NZ_AP012547.1"/>
</dbReference>
<comment type="similarity">
    <text evidence="1 7">Belongs to the RecO family.</text>
</comment>
<dbReference type="GO" id="GO:0006310">
    <property type="term" value="P:DNA recombination"/>
    <property type="evidence" value="ECO:0007669"/>
    <property type="project" value="UniProtKB-UniRule"/>
</dbReference>
<dbReference type="InterPro" id="IPR042242">
    <property type="entry name" value="RecO_C"/>
</dbReference>
<dbReference type="Pfam" id="PF02565">
    <property type="entry name" value="RecO_C"/>
    <property type="match status" value="1"/>
</dbReference>
<evidence type="ECO:0000256" key="7">
    <source>
        <dbReference type="HAMAP-Rule" id="MF_00201"/>
    </source>
</evidence>
<accession>W0SFD9</accession>
<dbReference type="InterPro" id="IPR012340">
    <property type="entry name" value="NA-bd_OB-fold"/>
</dbReference>
<proteinExistence type="inferred from homology"/>
<dbReference type="Pfam" id="PF11967">
    <property type="entry name" value="RecO_N"/>
    <property type="match status" value="1"/>
</dbReference>
<sequence>MSSKRVDGQSAYVLHLHPYSETSLVVDVFTRDHGRVPLLARGARRPRSAMRGMLMSFQPLELGWFGGGEVKTLAKAEWLGGMPLLGGRCLLLGYYLNELLLKMLPREDAHGALFDAYAAALRALAAGGADAPELRRFEKTLLKELGYGLTLETDVESGQPVVPDREYHYLIERGPVLTVGAGETAVVCGQTLLDMAADDYSNPRTRVESRHLMRQLIAHHMGGKPLQSRRVFMELQEL</sequence>
<dbReference type="STRING" id="1223802.SUTH_02184"/>
<gene>
    <name evidence="7" type="primary">recO</name>
    <name evidence="9" type="ORF">SUTH_02184</name>
</gene>
<comment type="function">
    <text evidence="7">Involved in DNA repair and RecF pathway recombination.</text>
</comment>
<evidence type="ECO:0000256" key="1">
    <source>
        <dbReference type="ARBA" id="ARBA00007452"/>
    </source>
</evidence>
<evidence type="ECO:0000313" key="10">
    <source>
        <dbReference type="Proteomes" id="UP000031637"/>
    </source>
</evidence>
<evidence type="ECO:0000256" key="4">
    <source>
        <dbReference type="ARBA" id="ARBA00023172"/>
    </source>
</evidence>
<dbReference type="PANTHER" id="PTHR33991">
    <property type="entry name" value="DNA REPAIR PROTEIN RECO"/>
    <property type="match status" value="1"/>
</dbReference>
<dbReference type="HAMAP" id="MF_00201">
    <property type="entry name" value="RecO"/>
    <property type="match status" value="1"/>
</dbReference>
<dbReference type="SUPFAM" id="SSF57863">
    <property type="entry name" value="ArfGap/RecO-like zinc finger"/>
    <property type="match status" value="1"/>
</dbReference>
<dbReference type="Gene3D" id="2.40.50.140">
    <property type="entry name" value="Nucleic acid-binding proteins"/>
    <property type="match status" value="1"/>
</dbReference>
<dbReference type="Proteomes" id="UP000031637">
    <property type="component" value="Chromosome"/>
</dbReference>
<dbReference type="GO" id="GO:0043590">
    <property type="term" value="C:bacterial nucleoid"/>
    <property type="evidence" value="ECO:0007669"/>
    <property type="project" value="TreeGrafter"/>
</dbReference>
<feature type="domain" description="DNA replication/recombination mediator RecO N-terminal" evidence="8">
    <location>
        <begin position="9"/>
        <end position="80"/>
    </location>
</feature>
<dbReference type="GO" id="GO:0006302">
    <property type="term" value="P:double-strand break repair"/>
    <property type="evidence" value="ECO:0007669"/>
    <property type="project" value="TreeGrafter"/>
</dbReference>
<dbReference type="InterPro" id="IPR037278">
    <property type="entry name" value="ARFGAP/RecO"/>
</dbReference>
<dbReference type="InterPro" id="IPR003717">
    <property type="entry name" value="RecO"/>
</dbReference>
<dbReference type="OrthoDB" id="9804792at2"/>
<evidence type="ECO:0000313" key="9">
    <source>
        <dbReference type="EMBL" id="BAO29974.1"/>
    </source>
</evidence>
<evidence type="ECO:0000256" key="5">
    <source>
        <dbReference type="ARBA" id="ARBA00023204"/>
    </source>
</evidence>
<dbReference type="KEGG" id="shd:SUTH_02184"/>
<dbReference type="NCBIfam" id="TIGR00613">
    <property type="entry name" value="reco"/>
    <property type="match status" value="1"/>
</dbReference>
<dbReference type="EMBL" id="AP012547">
    <property type="protein sequence ID" value="BAO29974.1"/>
    <property type="molecule type" value="Genomic_DNA"/>
</dbReference>
<dbReference type="InterPro" id="IPR022572">
    <property type="entry name" value="DNA_rep/recomb_RecO_N"/>
</dbReference>
<dbReference type="PANTHER" id="PTHR33991:SF1">
    <property type="entry name" value="DNA REPAIR PROTEIN RECO"/>
    <property type="match status" value="1"/>
</dbReference>
<evidence type="ECO:0000256" key="3">
    <source>
        <dbReference type="ARBA" id="ARBA00022763"/>
    </source>
</evidence>
<keyword evidence="3 7" id="KW-0227">DNA damage</keyword>
<dbReference type="HOGENOM" id="CLU_066645_1_0_4"/>
<evidence type="ECO:0000259" key="8">
    <source>
        <dbReference type="Pfam" id="PF11967"/>
    </source>
</evidence>
<reference evidence="9 10" key="1">
    <citation type="journal article" date="2014" name="Syst. Appl. Microbiol.">
        <title>Complete genomes of freshwater sulfur oxidizers Sulfuricella denitrificans skB26 and Sulfuritalea hydrogenivorans sk43H: genetic insights into the sulfur oxidation pathway of betaproteobacteria.</title>
        <authorList>
            <person name="Watanabe T."/>
            <person name="Kojima H."/>
            <person name="Fukui M."/>
        </authorList>
    </citation>
    <scope>NUCLEOTIDE SEQUENCE [LARGE SCALE GENOMIC DNA]</scope>
    <source>
        <strain evidence="9">DSM22779</strain>
    </source>
</reference>
<keyword evidence="10" id="KW-1185">Reference proteome</keyword>
<organism evidence="9 10">
    <name type="scientific">Sulfuritalea hydrogenivorans sk43H</name>
    <dbReference type="NCBI Taxonomy" id="1223802"/>
    <lineage>
        <taxon>Bacteria</taxon>
        <taxon>Pseudomonadati</taxon>
        <taxon>Pseudomonadota</taxon>
        <taxon>Betaproteobacteria</taxon>
        <taxon>Nitrosomonadales</taxon>
        <taxon>Sterolibacteriaceae</taxon>
        <taxon>Sulfuritalea</taxon>
    </lineage>
</organism>
<evidence type="ECO:0000256" key="2">
    <source>
        <dbReference type="ARBA" id="ARBA00021310"/>
    </source>
</evidence>
<keyword evidence="5 7" id="KW-0234">DNA repair</keyword>
<dbReference type="SUPFAM" id="SSF50249">
    <property type="entry name" value="Nucleic acid-binding proteins"/>
    <property type="match status" value="1"/>
</dbReference>
<keyword evidence="4 7" id="KW-0233">DNA recombination</keyword>
<evidence type="ECO:0000256" key="6">
    <source>
        <dbReference type="ARBA" id="ARBA00033409"/>
    </source>
</evidence>
<protein>
    <recommendedName>
        <fullName evidence="2 7">DNA repair protein RecO</fullName>
    </recommendedName>
    <alternativeName>
        <fullName evidence="6 7">Recombination protein O</fullName>
    </alternativeName>
</protein>
<name>W0SFD9_9PROT</name>
<dbReference type="Gene3D" id="1.20.1440.120">
    <property type="entry name" value="Recombination protein O, C-terminal domain"/>
    <property type="match status" value="1"/>
</dbReference>
<dbReference type="AlphaFoldDB" id="W0SFD9"/>